<dbReference type="Gene3D" id="1.20.58.400">
    <property type="entry name" value="t-snare proteins"/>
    <property type="match status" value="1"/>
</dbReference>
<gene>
    <name evidence="3" type="ORF">BDK51DRAFT_27875</name>
</gene>
<dbReference type="AlphaFoldDB" id="A0A4V1IRA1"/>
<proteinExistence type="inferred from homology"/>
<dbReference type="EMBL" id="KZ996152">
    <property type="protein sequence ID" value="RKO89337.1"/>
    <property type="molecule type" value="Genomic_DNA"/>
</dbReference>
<feature type="non-terminal residue" evidence="3">
    <location>
        <position position="103"/>
    </location>
</feature>
<protein>
    <recommendedName>
        <fullName evidence="2">Vesicle transport v-SNARE N-terminal domain-containing protein</fullName>
    </recommendedName>
</protein>
<dbReference type="GO" id="GO:0016192">
    <property type="term" value="P:vesicle-mediated transport"/>
    <property type="evidence" value="ECO:0007669"/>
    <property type="project" value="InterPro"/>
</dbReference>
<name>A0A4V1IRA1_9FUNG</name>
<comment type="similarity">
    <text evidence="1">Belongs to the VTI1 family.</text>
</comment>
<dbReference type="InterPro" id="IPR010989">
    <property type="entry name" value="SNARE"/>
</dbReference>
<evidence type="ECO:0000313" key="3">
    <source>
        <dbReference type="EMBL" id="RKO89337.1"/>
    </source>
</evidence>
<dbReference type="GO" id="GO:0006886">
    <property type="term" value="P:intracellular protein transport"/>
    <property type="evidence" value="ECO:0007669"/>
    <property type="project" value="InterPro"/>
</dbReference>
<dbReference type="SUPFAM" id="SSF47661">
    <property type="entry name" value="t-snare proteins"/>
    <property type="match status" value="1"/>
</dbReference>
<evidence type="ECO:0000256" key="1">
    <source>
        <dbReference type="ARBA" id="ARBA00006108"/>
    </source>
</evidence>
<organism evidence="3 4">
    <name type="scientific">Blyttiomyces helicus</name>
    <dbReference type="NCBI Taxonomy" id="388810"/>
    <lineage>
        <taxon>Eukaryota</taxon>
        <taxon>Fungi</taxon>
        <taxon>Fungi incertae sedis</taxon>
        <taxon>Chytridiomycota</taxon>
        <taxon>Chytridiomycota incertae sedis</taxon>
        <taxon>Chytridiomycetes</taxon>
        <taxon>Chytridiomycetes incertae sedis</taxon>
        <taxon>Blyttiomyces</taxon>
    </lineage>
</organism>
<dbReference type="InterPro" id="IPR038407">
    <property type="entry name" value="v-SNARE_N_sf"/>
</dbReference>
<keyword evidence="4" id="KW-1185">Reference proteome</keyword>
<reference evidence="4" key="1">
    <citation type="journal article" date="2018" name="Nat. Microbiol.">
        <title>Leveraging single-cell genomics to expand the fungal tree of life.</title>
        <authorList>
            <person name="Ahrendt S.R."/>
            <person name="Quandt C.A."/>
            <person name="Ciobanu D."/>
            <person name="Clum A."/>
            <person name="Salamov A."/>
            <person name="Andreopoulos B."/>
            <person name="Cheng J.F."/>
            <person name="Woyke T."/>
            <person name="Pelin A."/>
            <person name="Henrissat B."/>
            <person name="Reynolds N.K."/>
            <person name="Benny G.L."/>
            <person name="Smith M.E."/>
            <person name="James T.Y."/>
            <person name="Grigoriev I.V."/>
        </authorList>
    </citation>
    <scope>NUCLEOTIDE SEQUENCE [LARGE SCALE GENOMIC DNA]</scope>
</reference>
<sequence>MSEIDDYEEQFLELIEQVKGILEQELPRMRGQERVEKCSYLKNRLARAKQIHRSILVEIRDLTSERTPEWEQKAREYDAQISKLLQDVEWAETSAEKDDIKRR</sequence>
<dbReference type="GO" id="GO:0016020">
    <property type="term" value="C:membrane"/>
    <property type="evidence" value="ECO:0007669"/>
    <property type="project" value="InterPro"/>
</dbReference>
<evidence type="ECO:0000313" key="4">
    <source>
        <dbReference type="Proteomes" id="UP000269721"/>
    </source>
</evidence>
<dbReference type="InterPro" id="IPR007705">
    <property type="entry name" value="Vesicle_trsprt_v-SNARE_N"/>
</dbReference>
<feature type="domain" description="Vesicle transport v-SNARE N-terminal" evidence="2">
    <location>
        <begin position="1"/>
        <end position="89"/>
    </location>
</feature>
<dbReference type="Proteomes" id="UP000269721">
    <property type="component" value="Unassembled WGS sequence"/>
</dbReference>
<accession>A0A4V1IRA1</accession>
<dbReference type="OrthoDB" id="19261at2759"/>
<evidence type="ECO:0000259" key="2">
    <source>
        <dbReference type="Pfam" id="PF05008"/>
    </source>
</evidence>
<dbReference type="Pfam" id="PF05008">
    <property type="entry name" value="V-SNARE"/>
    <property type="match status" value="1"/>
</dbReference>